<keyword evidence="2" id="KW-1185">Reference proteome</keyword>
<evidence type="ECO:0000313" key="1">
    <source>
        <dbReference type="EMBL" id="KAA5544738.1"/>
    </source>
</evidence>
<dbReference type="EMBL" id="VWSF01000010">
    <property type="protein sequence ID" value="KAA5544738.1"/>
    <property type="molecule type" value="Genomic_DNA"/>
</dbReference>
<dbReference type="Pfam" id="PF00221">
    <property type="entry name" value="Lyase_aromatic"/>
    <property type="match status" value="1"/>
</dbReference>
<keyword evidence="1" id="KW-0456">Lyase</keyword>
<evidence type="ECO:0000313" key="2">
    <source>
        <dbReference type="Proteomes" id="UP000323426"/>
    </source>
</evidence>
<protein>
    <submittedName>
        <fullName evidence="1">Aromatic amino acid lyase</fullName>
    </submittedName>
</protein>
<name>A0A5M6DAZ8_9BACT</name>
<gene>
    <name evidence="1" type="ORF">F0145_13695</name>
</gene>
<dbReference type="AlphaFoldDB" id="A0A5M6DAZ8"/>
<accession>A0A5M6DAZ8</accession>
<reference evidence="1 2" key="1">
    <citation type="submission" date="2019-09" db="EMBL/GenBank/DDBJ databases">
        <title>Genome sequence and assembly of Adhaeribacter sp.</title>
        <authorList>
            <person name="Chhetri G."/>
        </authorList>
    </citation>
    <scope>NUCLEOTIDE SEQUENCE [LARGE SCALE GENOMIC DNA]</scope>
    <source>
        <strain evidence="1 2">DK36</strain>
    </source>
</reference>
<dbReference type="InterPro" id="IPR008948">
    <property type="entry name" value="L-Aspartase-like"/>
</dbReference>
<dbReference type="GO" id="GO:0016841">
    <property type="term" value="F:ammonia-lyase activity"/>
    <property type="evidence" value="ECO:0007669"/>
    <property type="project" value="UniProtKB-ARBA"/>
</dbReference>
<proteinExistence type="predicted"/>
<dbReference type="Gene3D" id="1.10.275.10">
    <property type="entry name" value="Fumarase/aspartase (N-terminal domain)"/>
    <property type="match status" value="1"/>
</dbReference>
<dbReference type="Proteomes" id="UP000323426">
    <property type="component" value="Unassembled WGS sequence"/>
</dbReference>
<dbReference type="InterPro" id="IPR024083">
    <property type="entry name" value="Fumarase/histidase_N"/>
</dbReference>
<dbReference type="SUPFAM" id="SSF48557">
    <property type="entry name" value="L-aspartase-like"/>
    <property type="match status" value="1"/>
</dbReference>
<comment type="caution">
    <text evidence="1">The sequence shown here is derived from an EMBL/GenBank/DDBJ whole genome shotgun (WGS) entry which is preliminary data.</text>
</comment>
<organism evidence="1 2">
    <name type="scientific">Adhaeribacter rhizoryzae</name>
    <dbReference type="NCBI Taxonomy" id="2607907"/>
    <lineage>
        <taxon>Bacteria</taxon>
        <taxon>Pseudomonadati</taxon>
        <taxon>Bacteroidota</taxon>
        <taxon>Cytophagia</taxon>
        <taxon>Cytophagales</taxon>
        <taxon>Hymenobacteraceae</taxon>
        <taxon>Adhaeribacter</taxon>
    </lineage>
</organism>
<dbReference type="InterPro" id="IPR001106">
    <property type="entry name" value="Aromatic_Lyase"/>
</dbReference>
<sequence>MAYNLTAEPLALEDLENIYREKSLIQISPDLLEKLNNINTPINKTNSATAEAFLAAHGLSFGPAVPEEVIRLALVLQLSTLLLPANLPVQSETIQRLLAFYNREVWPVVHEQGLPASQLTQLGLPLLGLGKVSFQGYELNAADVMDIFSWQPLSLSASEISNFTSQNTFTYAYLLNNLFRLAPVLNWLEYLIGVFDGISSDQPASLPADSKILDDNFENTRTIIQQNYALPPDKQDLHQVRDAVIDLLQKLITVTTALTDLTAETYDNLVATSEPPATSSFALASDLVQSLQKQLKLTGINPTDTIILTKDMRMLHQALSEAINLTEQIIALAFWSVSQVGKVFSLTPGNLTLSAYYHSAFFVPKEAVSNQLHKIIDFTRLTTPAPVT</sequence>
<dbReference type="RefSeq" id="WP_150088988.1">
    <property type="nucleotide sequence ID" value="NZ_VWSF01000010.1"/>
</dbReference>